<evidence type="ECO:0000313" key="1">
    <source>
        <dbReference type="EMBL" id="SBW11925.1"/>
    </source>
</evidence>
<protein>
    <recommendedName>
        <fullName evidence="2">Peptidase M14</fullName>
    </recommendedName>
</protein>
<gene>
    <name evidence="1" type="ORF">KL86APRO_20355</name>
</gene>
<name>A0A212KK21_9PROT</name>
<reference evidence="1" key="1">
    <citation type="submission" date="2016-04" db="EMBL/GenBank/DDBJ databases">
        <authorList>
            <person name="Evans L.H."/>
            <person name="Alamgir A."/>
            <person name="Owens N."/>
            <person name="Weber N.D."/>
            <person name="Virtaneva K."/>
            <person name="Barbian K."/>
            <person name="Babar A."/>
            <person name="Rosenke K."/>
        </authorList>
    </citation>
    <scope>NUCLEOTIDE SEQUENCE</scope>
    <source>
        <strain evidence="1">86</strain>
    </source>
</reference>
<sequence>MTTPLLDRTFASTLDAVIAEFSAQPGARLDAWVFDDLAARRAAEAALAQAGVAARIRSAFKPLVHFFLEEAEPGFVRAEVGYPVHPAAPANRFLLEAYPLGALLPGVDVRFAAGTDDPLTYAVRLVYPDGATRAHRVFAPNREHADAVALPQLSPTGWLRATAADGRERDEPLATEIEQMFAAAVAAAAEWPERAAGAAPEQLRLAATLPWPDQPLGLDDEAIRLAEALHEDLYFSLLEVFQTRSGLALGDRTLQPGQIAPAVTVVPGAPTMRVSVRALDAAESTGNAVDMADPQEPPPPAQIAAELGKVGGAAFAATATSGRPVWARHREGSDAAVMISGGQHANEPSGIVGALRAAQALAARPEAHFTVHPLENPDGYALYRELIALSPGQMLHGARYTALGDDLEYRRTEPRFESAIRDEALRRARPNFHVNLHGYPAHEWCRPFTGYIPRGFAQWMLPRGFFFIVRHHPAWSGAAERLIHAVTKRVAAALPEVLALTERQRAASAPHAGETGFRVVNGFCCSISVDEAMAVPLKLTTEYPDESLRGPAFALACAAQAEATLAAYDAYQKIVG</sequence>
<accession>A0A212KK21</accession>
<organism evidence="1">
    <name type="scientific">uncultured Alphaproteobacteria bacterium</name>
    <dbReference type="NCBI Taxonomy" id="91750"/>
    <lineage>
        <taxon>Bacteria</taxon>
        <taxon>Pseudomonadati</taxon>
        <taxon>Pseudomonadota</taxon>
        <taxon>Alphaproteobacteria</taxon>
        <taxon>environmental samples</taxon>
    </lineage>
</organism>
<dbReference type="Gene3D" id="3.40.630.10">
    <property type="entry name" value="Zn peptidases"/>
    <property type="match status" value="1"/>
</dbReference>
<dbReference type="SUPFAM" id="SSF53187">
    <property type="entry name" value="Zn-dependent exopeptidases"/>
    <property type="match status" value="1"/>
</dbReference>
<evidence type="ECO:0008006" key="2">
    <source>
        <dbReference type="Google" id="ProtNLM"/>
    </source>
</evidence>
<proteinExistence type="predicted"/>
<dbReference type="EMBL" id="FLUO01000002">
    <property type="protein sequence ID" value="SBW11925.1"/>
    <property type="molecule type" value="Genomic_DNA"/>
</dbReference>
<dbReference type="AlphaFoldDB" id="A0A212KK21"/>